<proteinExistence type="predicted"/>
<keyword evidence="2" id="KW-1185">Reference proteome</keyword>
<gene>
    <name evidence="1" type="ORF">SPARVUS_LOCUS4420312</name>
</gene>
<dbReference type="EMBL" id="CATNWA010008269">
    <property type="protein sequence ID" value="CAI9555703.1"/>
    <property type="molecule type" value="Genomic_DNA"/>
</dbReference>
<evidence type="ECO:0000313" key="2">
    <source>
        <dbReference type="Proteomes" id="UP001162483"/>
    </source>
</evidence>
<accession>A0ABN9C6X9</accession>
<sequence length="77" mass="8733">MLHPKAIYNSAPNYITNPVSKYYPNQGRTDHLETRALPEGPGSVGGPMRCPWYLFIGFFEFGQRHRGPMIPYCPGPH</sequence>
<dbReference type="Proteomes" id="UP001162483">
    <property type="component" value="Unassembled WGS sequence"/>
</dbReference>
<feature type="non-terminal residue" evidence="1">
    <location>
        <position position="77"/>
    </location>
</feature>
<organism evidence="1 2">
    <name type="scientific">Staurois parvus</name>
    <dbReference type="NCBI Taxonomy" id="386267"/>
    <lineage>
        <taxon>Eukaryota</taxon>
        <taxon>Metazoa</taxon>
        <taxon>Chordata</taxon>
        <taxon>Craniata</taxon>
        <taxon>Vertebrata</taxon>
        <taxon>Euteleostomi</taxon>
        <taxon>Amphibia</taxon>
        <taxon>Batrachia</taxon>
        <taxon>Anura</taxon>
        <taxon>Neobatrachia</taxon>
        <taxon>Ranoidea</taxon>
        <taxon>Ranidae</taxon>
        <taxon>Staurois</taxon>
    </lineage>
</organism>
<evidence type="ECO:0000313" key="1">
    <source>
        <dbReference type="EMBL" id="CAI9555703.1"/>
    </source>
</evidence>
<reference evidence="1" key="1">
    <citation type="submission" date="2023-05" db="EMBL/GenBank/DDBJ databases">
        <authorList>
            <person name="Stuckert A."/>
        </authorList>
    </citation>
    <scope>NUCLEOTIDE SEQUENCE</scope>
</reference>
<name>A0ABN9C6X9_9NEOB</name>
<protein>
    <submittedName>
        <fullName evidence="1">Uncharacterized protein</fullName>
    </submittedName>
</protein>
<comment type="caution">
    <text evidence="1">The sequence shown here is derived from an EMBL/GenBank/DDBJ whole genome shotgun (WGS) entry which is preliminary data.</text>
</comment>